<evidence type="ECO:0000313" key="1">
    <source>
        <dbReference type="Proteomes" id="UP000887579"/>
    </source>
</evidence>
<dbReference type="Proteomes" id="UP000887579">
    <property type="component" value="Unplaced"/>
</dbReference>
<organism evidence="1 2">
    <name type="scientific">Panagrolaimus sp. ES5</name>
    <dbReference type="NCBI Taxonomy" id="591445"/>
    <lineage>
        <taxon>Eukaryota</taxon>
        <taxon>Metazoa</taxon>
        <taxon>Ecdysozoa</taxon>
        <taxon>Nematoda</taxon>
        <taxon>Chromadorea</taxon>
        <taxon>Rhabditida</taxon>
        <taxon>Tylenchina</taxon>
        <taxon>Panagrolaimomorpha</taxon>
        <taxon>Panagrolaimoidea</taxon>
        <taxon>Panagrolaimidae</taxon>
        <taxon>Panagrolaimus</taxon>
    </lineage>
</organism>
<dbReference type="WBParaSite" id="ES5_v2.g16954.t1">
    <property type="protein sequence ID" value="ES5_v2.g16954.t1"/>
    <property type="gene ID" value="ES5_v2.g16954"/>
</dbReference>
<evidence type="ECO:0000313" key="2">
    <source>
        <dbReference type="WBParaSite" id="ES5_v2.g16954.t1"/>
    </source>
</evidence>
<accession>A0AC34FHY1</accession>
<protein>
    <submittedName>
        <fullName evidence="2">Uncharacterized protein</fullName>
    </submittedName>
</protein>
<reference evidence="2" key="1">
    <citation type="submission" date="2022-11" db="UniProtKB">
        <authorList>
            <consortium name="WormBaseParasite"/>
        </authorList>
    </citation>
    <scope>IDENTIFICATION</scope>
</reference>
<proteinExistence type="predicted"/>
<name>A0AC34FHY1_9BILA</name>
<sequence length="168" mass="18151">MKLSLFMGVLFCVAVFTVNTQFPMQPSNIIVQIPGYGSVDLGQVPGPALVHALQGGQIAGLPDGSLEFAVREYLNGMYAAATRALQNSPLPQDRHYLPPLTMFAREDKELLLKLTVQTSLTHFSFSEHSASLIHGIGGGATNAEVKTKNIIPKKIVLFIIDVILCISC</sequence>